<name>A0ABV5WKI5_9BACI</name>
<dbReference type="Proteomes" id="UP001589609">
    <property type="component" value="Unassembled WGS sequence"/>
</dbReference>
<evidence type="ECO:0000256" key="1">
    <source>
        <dbReference type="SAM" id="Phobius"/>
    </source>
</evidence>
<keyword evidence="1" id="KW-0472">Membrane</keyword>
<feature type="transmembrane region" description="Helical" evidence="1">
    <location>
        <begin position="43"/>
        <end position="64"/>
    </location>
</feature>
<dbReference type="InterPro" id="IPR023804">
    <property type="entry name" value="DUF3792_TM"/>
</dbReference>
<feature type="transmembrane region" description="Helical" evidence="1">
    <location>
        <begin position="7"/>
        <end position="31"/>
    </location>
</feature>
<dbReference type="RefSeq" id="WP_379951379.1">
    <property type="nucleotide sequence ID" value="NZ_JBHMAF010000188.1"/>
</dbReference>
<evidence type="ECO:0000313" key="3">
    <source>
        <dbReference type="Proteomes" id="UP001589609"/>
    </source>
</evidence>
<accession>A0ABV5WKI5</accession>
<proteinExistence type="predicted"/>
<gene>
    <name evidence="2" type="ORF">ACFFMS_23180</name>
</gene>
<protein>
    <submittedName>
        <fullName evidence="2">TIGR04086 family membrane protein</fullName>
    </submittedName>
</protein>
<keyword evidence="1" id="KW-1133">Transmembrane helix</keyword>
<feature type="transmembrane region" description="Helical" evidence="1">
    <location>
        <begin position="71"/>
        <end position="91"/>
    </location>
</feature>
<evidence type="ECO:0000313" key="2">
    <source>
        <dbReference type="EMBL" id="MFB9761157.1"/>
    </source>
</evidence>
<dbReference type="Pfam" id="PF12670">
    <property type="entry name" value="DUF3792"/>
    <property type="match status" value="1"/>
</dbReference>
<comment type="caution">
    <text evidence="2">The sequence shown here is derived from an EMBL/GenBank/DDBJ whole genome shotgun (WGS) entry which is preliminary data.</text>
</comment>
<dbReference type="NCBIfam" id="TIGR04086">
    <property type="entry name" value="TIGR04086_membr"/>
    <property type="match status" value="1"/>
</dbReference>
<dbReference type="EMBL" id="JBHMAF010000188">
    <property type="protein sequence ID" value="MFB9761157.1"/>
    <property type="molecule type" value="Genomic_DNA"/>
</dbReference>
<reference evidence="2 3" key="1">
    <citation type="submission" date="2024-09" db="EMBL/GenBank/DDBJ databases">
        <authorList>
            <person name="Sun Q."/>
            <person name="Mori K."/>
        </authorList>
    </citation>
    <scope>NUCLEOTIDE SEQUENCE [LARGE SCALE GENOMIC DNA]</scope>
    <source>
        <strain evidence="2 3">JCM 11201</strain>
    </source>
</reference>
<feature type="transmembrane region" description="Helical" evidence="1">
    <location>
        <begin position="103"/>
        <end position="123"/>
    </location>
</feature>
<keyword evidence="3" id="KW-1185">Reference proteome</keyword>
<sequence length="126" mass="13127">MSSTKRLGVAVLFGLGTLLALAALTSLIIAMLLKMTELDEANLAITIMILAIISMIIAGFISGLKAKVRGWFAGGATGVAYSVLVFLFNYLGHSQGLSGENMLYQLGLIAASMIGGIFGVNSAKKE</sequence>
<keyword evidence="1" id="KW-0812">Transmembrane</keyword>
<organism evidence="2 3">
    <name type="scientific">Ectobacillus funiculus</name>
    <dbReference type="NCBI Taxonomy" id="137993"/>
    <lineage>
        <taxon>Bacteria</taxon>
        <taxon>Bacillati</taxon>
        <taxon>Bacillota</taxon>
        <taxon>Bacilli</taxon>
        <taxon>Bacillales</taxon>
        <taxon>Bacillaceae</taxon>
        <taxon>Ectobacillus</taxon>
    </lineage>
</organism>